<organism evidence="5 6">
    <name type="scientific">Planoprotostelium fungivorum</name>
    <dbReference type="NCBI Taxonomy" id="1890364"/>
    <lineage>
        <taxon>Eukaryota</taxon>
        <taxon>Amoebozoa</taxon>
        <taxon>Evosea</taxon>
        <taxon>Variosea</taxon>
        <taxon>Cavosteliida</taxon>
        <taxon>Cavosteliaceae</taxon>
        <taxon>Planoprotostelium</taxon>
    </lineage>
</organism>
<evidence type="ECO:0000256" key="2">
    <source>
        <dbReference type="ARBA" id="ARBA00023242"/>
    </source>
</evidence>
<sequence length="178" mass="19787">MGSGGRKKEEKSLKEVLEDNKRKAEDQFNDAYKLRGPKPLDDDEADFLQSRENEKRLKVLERELEDMAEIEQWENDIRTKVYKVPTPTVEEVISPPPTSAPVKNTAAKKVKPKVVIKKKETASSSTTRTDGPSKGGQEKNGKQDGAANGNEKEKTAPAEERKPASLSSLISYGDDDDE</sequence>
<feature type="compositionally biased region" description="Basic residues" evidence="3">
    <location>
        <begin position="106"/>
        <end position="116"/>
    </location>
</feature>
<keyword evidence="2" id="KW-0539">Nucleus</keyword>
<dbReference type="GO" id="GO:0005634">
    <property type="term" value="C:nucleus"/>
    <property type="evidence" value="ECO:0007669"/>
    <property type="project" value="UniProtKB-SubCell"/>
</dbReference>
<feature type="region of interest" description="Disordered" evidence="3">
    <location>
        <begin position="1"/>
        <end position="45"/>
    </location>
</feature>
<protein>
    <recommendedName>
        <fullName evidence="4">FAM192A/Fyv6 N-terminal domain-containing protein</fullName>
    </recommendedName>
</protein>
<feature type="compositionally biased region" description="Basic and acidic residues" evidence="3">
    <location>
        <begin position="150"/>
        <end position="163"/>
    </location>
</feature>
<proteinExistence type="predicted"/>
<accession>A0A2P6NB86</accession>
<dbReference type="InterPro" id="IPR039845">
    <property type="entry name" value="FAM192A"/>
</dbReference>
<dbReference type="Pfam" id="PF10187">
    <property type="entry name" value="FAM192A_Fyv6_N"/>
    <property type="match status" value="1"/>
</dbReference>
<feature type="region of interest" description="Disordered" evidence="3">
    <location>
        <begin position="89"/>
        <end position="178"/>
    </location>
</feature>
<comment type="subcellular location">
    <subcellularLocation>
        <location evidence="1">Nucleus</location>
    </subcellularLocation>
</comment>
<dbReference type="OrthoDB" id="75807at2759"/>
<dbReference type="PANTHER" id="PTHR13495">
    <property type="entry name" value="NEFA-INTERACTING NUCLEAR PROTEIN NIP30"/>
    <property type="match status" value="1"/>
</dbReference>
<comment type="caution">
    <text evidence="5">The sequence shown here is derived from an EMBL/GenBank/DDBJ whole genome shotgun (WGS) entry which is preliminary data.</text>
</comment>
<name>A0A2P6NB86_9EUKA</name>
<dbReference type="Proteomes" id="UP000241769">
    <property type="component" value="Unassembled WGS sequence"/>
</dbReference>
<evidence type="ECO:0000313" key="5">
    <source>
        <dbReference type="EMBL" id="PRP81203.1"/>
    </source>
</evidence>
<dbReference type="InterPro" id="IPR019331">
    <property type="entry name" value="FAM192A/Fyv6_N"/>
</dbReference>
<reference evidence="5 6" key="1">
    <citation type="journal article" date="2018" name="Genome Biol. Evol.">
        <title>Multiple Roots of Fruiting Body Formation in Amoebozoa.</title>
        <authorList>
            <person name="Hillmann F."/>
            <person name="Forbes G."/>
            <person name="Novohradska S."/>
            <person name="Ferling I."/>
            <person name="Riege K."/>
            <person name="Groth M."/>
            <person name="Westermann M."/>
            <person name="Marz M."/>
            <person name="Spaller T."/>
            <person name="Winckler T."/>
            <person name="Schaap P."/>
            <person name="Glockner G."/>
        </authorList>
    </citation>
    <scope>NUCLEOTIDE SEQUENCE [LARGE SCALE GENOMIC DNA]</scope>
    <source>
        <strain evidence="5 6">Jena</strain>
    </source>
</reference>
<evidence type="ECO:0000313" key="6">
    <source>
        <dbReference type="Proteomes" id="UP000241769"/>
    </source>
</evidence>
<feature type="domain" description="FAM192A/Fyv6 N-terminal" evidence="4">
    <location>
        <begin position="7"/>
        <end position="72"/>
    </location>
</feature>
<evidence type="ECO:0000256" key="3">
    <source>
        <dbReference type="SAM" id="MobiDB-lite"/>
    </source>
</evidence>
<feature type="compositionally biased region" description="Basic and acidic residues" evidence="3">
    <location>
        <begin position="1"/>
        <end position="26"/>
    </location>
</feature>
<gene>
    <name evidence="5" type="ORF">PROFUN_02037</name>
</gene>
<dbReference type="InParanoid" id="A0A2P6NB86"/>
<evidence type="ECO:0000259" key="4">
    <source>
        <dbReference type="Pfam" id="PF10187"/>
    </source>
</evidence>
<dbReference type="AlphaFoldDB" id="A0A2P6NB86"/>
<evidence type="ECO:0000256" key="1">
    <source>
        <dbReference type="ARBA" id="ARBA00004123"/>
    </source>
</evidence>
<keyword evidence="6" id="KW-1185">Reference proteome</keyword>
<dbReference type="PANTHER" id="PTHR13495:SF0">
    <property type="entry name" value="PSME3-INTERACTING PROTEIN"/>
    <property type="match status" value="1"/>
</dbReference>
<dbReference type="EMBL" id="MDYQ01000129">
    <property type="protein sequence ID" value="PRP81203.1"/>
    <property type="molecule type" value="Genomic_DNA"/>
</dbReference>